<feature type="compositionally biased region" description="Basic and acidic residues" evidence="3">
    <location>
        <begin position="266"/>
        <end position="280"/>
    </location>
</feature>
<keyword evidence="5" id="KW-1185">Reference proteome</keyword>
<feature type="region of interest" description="Disordered" evidence="3">
    <location>
        <begin position="1"/>
        <end position="329"/>
    </location>
</feature>
<evidence type="ECO:0000313" key="4">
    <source>
        <dbReference type="EMBL" id="KAJ5112423.1"/>
    </source>
</evidence>
<dbReference type="OrthoDB" id="5430658at2759"/>
<dbReference type="EMBL" id="JAPQKI010000001">
    <property type="protein sequence ID" value="KAJ5112423.1"/>
    <property type="molecule type" value="Genomic_DNA"/>
</dbReference>
<feature type="compositionally biased region" description="Polar residues" evidence="3">
    <location>
        <begin position="106"/>
        <end position="126"/>
    </location>
</feature>
<dbReference type="GeneID" id="81351951"/>
<dbReference type="AlphaFoldDB" id="A0A9W9KNX0"/>
<dbReference type="InterPro" id="IPR013256">
    <property type="entry name" value="Chromatin_SPT2"/>
</dbReference>
<keyword evidence="2" id="KW-0175">Coiled coil</keyword>
<evidence type="ECO:0000256" key="2">
    <source>
        <dbReference type="ARBA" id="ARBA00023054"/>
    </source>
</evidence>
<dbReference type="SMART" id="SM00784">
    <property type="entry name" value="SPT2"/>
    <property type="match status" value="1"/>
</dbReference>
<feature type="compositionally biased region" description="Low complexity" evidence="3">
    <location>
        <begin position="51"/>
        <end position="61"/>
    </location>
</feature>
<dbReference type="Proteomes" id="UP001149074">
    <property type="component" value="Unassembled WGS sequence"/>
</dbReference>
<evidence type="ECO:0000256" key="3">
    <source>
        <dbReference type="SAM" id="MobiDB-lite"/>
    </source>
</evidence>
<comment type="similarity">
    <text evidence="1">Belongs to the SPT2 family.</text>
</comment>
<sequence length="359" mass="38241">MSFLDSVLSSLESGNSSQDRISRPPAAPVSSSATKKDDKSSGNFARQSAPNGTVTGNTTGGIKRKAEEQLPRLPRPDGQTPGLLNTKPAIPSVPPKVVPGVPKSASAPSLKTKTTSPKPVSRNVATGQAKPASKPAPVKATPVKPTPSKPTAPAKPPPKGSFAAIMEAAKAAQGKAPSQIGVIRHQSAPKENLSKVERQRRLLEAQQKKKAEQKGQRFEPSSLSKGKVVGKKAEPQVSSYKGTAKPSKAPEPAAYRGTANLPSKRSNNDRRQNGRRRVDEYLGTDEEDEGDYGGGGYDDYSDASSDMEAGFDDVANEEDTALKSARREDEEELRMEMAAKKAKLQRQQKLAALASRTKR</sequence>
<reference evidence="4" key="1">
    <citation type="submission" date="2022-11" db="EMBL/GenBank/DDBJ databases">
        <authorList>
            <person name="Petersen C."/>
        </authorList>
    </citation>
    <scope>NUCLEOTIDE SEQUENCE</scope>
    <source>
        <strain evidence="4">IBT 30761</strain>
    </source>
</reference>
<evidence type="ECO:0000256" key="1">
    <source>
        <dbReference type="ARBA" id="ARBA00006461"/>
    </source>
</evidence>
<comment type="caution">
    <text evidence="4">The sequence shown here is derived from an EMBL/GenBank/DDBJ whole genome shotgun (WGS) entry which is preliminary data.</text>
</comment>
<protein>
    <recommendedName>
        <fullName evidence="6">Chromatin SPT2</fullName>
    </recommendedName>
</protein>
<feature type="compositionally biased region" description="Acidic residues" evidence="3">
    <location>
        <begin position="282"/>
        <end position="291"/>
    </location>
</feature>
<proteinExistence type="inferred from homology"/>
<feature type="compositionally biased region" description="Acidic residues" evidence="3">
    <location>
        <begin position="309"/>
        <end position="319"/>
    </location>
</feature>
<organism evidence="4 5">
    <name type="scientific">Penicillium argentinense</name>
    <dbReference type="NCBI Taxonomy" id="1131581"/>
    <lineage>
        <taxon>Eukaryota</taxon>
        <taxon>Fungi</taxon>
        <taxon>Dikarya</taxon>
        <taxon>Ascomycota</taxon>
        <taxon>Pezizomycotina</taxon>
        <taxon>Eurotiomycetes</taxon>
        <taxon>Eurotiomycetidae</taxon>
        <taxon>Eurotiales</taxon>
        <taxon>Aspergillaceae</taxon>
        <taxon>Penicillium</taxon>
    </lineage>
</organism>
<feature type="compositionally biased region" description="Pro residues" evidence="3">
    <location>
        <begin position="144"/>
        <end position="159"/>
    </location>
</feature>
<gene>
    <name evidence="4" type="ORF">N7532_000468</name>
</gene>
<evidence type="ECO:0008006" key="6">
    <source>
        <dbReference type="Google" id="ProtNLM"/>
    </source>
</evidence>
<accession>A0A9W9KNX0</accession>
<reference evidence="4" key="2">
    <citation type="journal article" date="2023" name="IMA Fungus">
        <title>Comparative genomic study of the Penicillium genus elucidates a diverse pangenome and 15 lateral gene transfer events.</title>
        <authorList>
            <person name="Petersen C."/>
            <person name="Sorensen T."/>
            <person name="Nielsen M.R."/>
            <person name="Sondergaard T.E."/>
            <person name="Sorensen J.L."/>
            <person name="Fitzpatrick D.A."/>
            <person name="Frisvad J.C."/>
            <person name="Nielsen K.L."/>
        </authorList>
    </citation>
    <scope>NUCLEOTIDE SEQUENCE</scope>
    <source>
        <strain evidence="4">IBT 30761</strain>
    </source>
</reference>
<name>A0A9W9KNX0_9EURO</name>
<dbReference type="RefSeq" id="XP_056480196.1">
    <property type="nucleotide sequence ID" value="XM_056612972.1"/>
</dbReference>
<dbReference type="Pfam" id="PF08243">
    <property type="entry name" value="SPT2"/>
    <property type="match status" value="1"/>
</dbReference>
<feature type="compositionally biased region" description="Low complexity" evidence="3">
    <location>
        <begin position="1"/>
        <end position="17"/>
    </location>
</feature>
<feature type="compositionally biased region" description="Basic and acidic residues" evidence="3">
    <location>
        <begin position="192"/>
        <end position="217"/>
    </location>
</feature>
<feature type="compositionally biased region" description="Low complexity" evidence="3">
    <location>
        <begin position="129"/>
        <end position="143"/>
    </location>
</feature>
<evidence type="ECO:0000313" key="5">
    <source>
        <dbReference type="Proteomes" id="UP001149074"/>
    </source>
</evidence>